<evidence type="ECO:0000256" key="12">
    <source>
        <dbReference type="ARBA" id="ARBA00023136"/>
    </source>
</evidence>
<dbReference type="SUPFAM" id="SSF48264">
    <property type="entry name" value="Cytochrome P450"/>
    <property type="match status" value="1"/>
</dbReference>
<evidence type="ECO:0000256" key="15">
    <source>
        <dbReference type="SAM" id="SignalP"/>
    </source>
</evidence>
<dbReference type="InterPro" id="IPR050364">
    <property type="entry name" value="Cytochrome_P450_fung"/>
</dbReference>
<dbReference type="PRINTS" id="PR00385">
    <property type="entry name" value="P450"/>
</dbReference>
<dbReference type="GO" id="GO:0016705">
    <property type="term" value="F:oxidoreductase activity, acting on paired donors, with incorporation or reduction of molecular oxygen"/>
    <property type="evidence" value="ECO:0007669"/>
    <property type="project" value="InterPro"/>
</dbReference>
<dbReference type="PANTHER" id="PTHR46300">
    <property type="entry name" value="P450, PUTATIVE (EUROFUNG)-RELATED-RELATED"/>
    <property type="match status" value="1"/>
</dbReference>
<evidence type="ECO:0000256" key="6">
    <source>
        <dbReference type="ARBA" id="ARBA00022692"/>
    </source>
</evidence>
<dbReference type="InterPro" id="IPR036396">
    <property type="entry name" value="Cyt_P450_sf"/>
</dbReference>
<dbReference type="PROSITE" id="PS00086">
    <property type="entry name" value="CYTOCHROME_P450"/>
    <property type="match status" value="1"/>
</dbReference>
<evidence type="ECO:0000256" key="8">
    <source>
        <dbReference type="ARBA" id="ARBA00022989"/>
    </source>
</evidence>
<sequence>MQGSVSQWTVLLLTITVFLLLRSRAKWHNRSRGRPLPPGPDSLPYVGNVSHMRRDEIWKAHRELCEKYGEIVNVPVLGQRIMILGSPRVISELLDKQSSVTSDRMQSALVSLSGQDANFSSQAYGPKWRRHRRMFWQHFFPAASAKYLDVQRDTTRMFLRKLLASPSRLSEHIRYNFRAAIVKVVYGVEEQEDSDQYVAIMEKALSAAEAFTPGRYLVEFLPFLRHVPAWVPGAGFQNDFKGWRDATNWVRNKMVEKTKTGMVSGETSRSVVAQLVERIDGGDAAAAADELEVIKNVALMEYSGGAETTYSTLQSFFMAIALNPDVQRKAQAELDAVVGPNRLPEHSDKPNLPYVEAIHKEVLRWAPVLPFSIPHMTSGDTEYGGYFIPAGTILLPNSWACLHDPETYPDPERFMPERFLRDGKLNPDVCDPAQFAFGYGRRTCPGRYFADASLFINIAMVLHVYDITPPLDEDGKPIKIEMRMENRLISHPMDCRCTITPRSEKARELIMA</sequence>
<keyword evidence="7 13" id="KW-0479">Metal-binding</keyword>
<dbReference type="AlphaFoldDB" id="A0A5C2SGC7"/>
<keyword evidence="5 13" id="KW-0349">Heme</keyword>
<dbReference type="EMBL" id="ML122258">
    <property type="protein sequence ID" value="RPD62681.1"/>
    <property type="molecule type" value="Genomic_DNA"/>
</dbReference>
<gene>
    <name evidence="16" type="ORF">L227DRAFT_433596</name>
</gene>
<feature type="chain" id="PRO_5022976861" evidence="15">
    <location>
        <begin position="26"/>
        <end position="512"/>
    </location>
</feature>
<dbReference type="PRINTS" id="PR00463">
    <property type="entry name" value="EP450I"/>
</dbReference>
<keyword evidence="15" id="KW-0732">Signal</keyword>
<keyword evidence="11 14" id="KW-0503">Monooxygenase</keyword>
<evidence type="ECO:0000256" key="1">
    <source>
        <dbReference type="ARBA" id="ARBA00001971"/>
    </source>
</evidence>
<evidence type="ECO:0000256" key="11">
    <source>
        <dbReference type="ARBA" id="ARBA00023033"/>
    </source>
</evidence>
<dbReference type="Gene3D" id="1.10.630.10">
    <property type="entry name" value="Cytochrome P450"/>
    <property type="match status" value="1"/>
</dbReference>
<evidence type="ECO:0000256" key="5">
    <source>
        <dbReference type="ARBA" id="ARBA00022617"/>
    </source>
</evidence>
<dbReference type="InterPro" id="IPR017972">
    <property type="entry name" value="Cyt_P450_CS"/>
</dbReference>
<dbReference type="GO" id="GO:0020037">
    <property type="term" value="F:heme binding"/>
    <property type="evidence" value="ECO:0007669"/>
    <property type="project" value="InterPro"/>
</dbReference>
<evidence type="ECO:0000256" key="10">
    <source>
        <dbReference type="ARBA" id="ARBA00023004"/>
    </source>
</evidence>
<evidence type="ECO:0000256" key="2">
    <source>
        <dbReference type="ARBA" id="ARBA00004167"/>
    </source>
</evidence>
<proteinExistence type="inferred from homology"/>
<keyword evidence="9 14" id="KW-0560">Oxidoreductase</keyword>
<feature type="binding site" description="axial binding residue" evidence="13">
    <location>
        <position position="444"/>
    </location>
    <ligand>
        <name>heme</name>
        <dbReference type="ChEBI" id="CHEBI:30413"/>
    </ligand>
    <ligandPart>
        <name>Fe</name>
        <dbReference type="ChEBI" id="CHEBI:18248"/>
    </ligandPart>
</feature>
<dbReference type="GO" id="GO:0005506">
    <property type="term" value="F:iron ion binding"/>
    <property type="evidence" value="ECO:0007669"/>
    <property type="project" value="InterPro"/>
</dbReference>
<dbReference type="CDD" id="cd11065">
    <property type="entry name" value="CYP64-like"/>
    <property type="match status" value="1"/>
</dbReference>
<evidence type="ECO:0000313" key="17">
    <source>
        <dbReference type="Proteomes" id="UP000313359"/>
    </source>
</evidence>
<dbReference type="GO" id="GO:0016020">
    <property type="term" value="C:membrane"/>
    <property type="evidence" value="ECO:0007669"/>
    <property type="project" value="UniProtKB-SubCell"/>
</dbReference>
<evidence type="ECO:0000313" key="16">
    <source>
        <dbReference type="EMBL" id="RPD62681.1"/>
    </source>
</evidence>
<evidence type="ECO:0000256" key="14">
    <source>
        <dbReference type="RuleBase" id="RU000461"/>
    </source>
</evidence>
<dbReference type="InterPro" id="IPR001128">
    <property type="entry name" value="Cyt_P450"/>
</dbReference>
<evidence type="ECO:0000256" key="7">
    <source>
        <dbReference type="ARBA" id="ARBA00022723"/>
    </source>
</evidence>
<dbReference type="Proteomes" id="UP000313359">
    <property type="component" value="Unassembled WGS sequence"/>
</dbReference>
<organism evidence="16 17">
    <name type="scientific">Lentinus tigrinus ALCF2SS1-6</name>
    <dbReference type="NCBI Taxonomy" id="1328759"/>
    <lineage>
        <taxon>Eukaryota</taxon>
        <taxon>Fungi</taxon>
        <taxon>Dikarya</taxon>
        <taxon>Basidiomycota</taxon>
        <taxon>Agaricomycotina</taxon>
        <taxon>Agaricomycetes</taxon>
        <taxon>Polyporales</taxon>
        <taxon>Polyporaceae</taxon>
        <taxon>Lentinus</taxon>
    </lineage>
</organism>
<dbReference type="GO" id="GO:0004497">
    <property type="term" value="F:monooxygenase activity"/>
    <property type="evidence" value="ECO:0007669"/>
    <property type="project" value="UniProtKB-KW"/>
</dbReference>
<dbReference type="STRING" id="1328759.A0A5C2SGC7"/>
<protein>
    <submittedName>
        <fullName evidence="16">CyP450 monooxygenase</fullName>
    </submittedName>
</protein>
<dbReference type="PANTHER" id="PTHR46300:SF7">
    <property type="entry name" value="P450, PUTATIVE (EUROFUNG)-RELATED"/>
    <property type="match status" value="1"/>
</dbReference>
<keyword evidence="6" id="KW-0812">Transmembrane</keyword>
<accession>A0A5C2SGC7</accession>
<evidence type="ECO:0000256" key="13">
    <source>
        <dbReference type="PIRSR" id="PIRSR602401-1"/>
    </source>
</evidence>
<dbReference type="OrthoDB" id="2789670at2759"/>
<comment type="subcellular location">
    <subcellularLocation>
        <location evidence="2">Membrane</location>
        <topology evidence="2">Single-pass membrane protein</topology>
    </subcellularLocation>
</comment>
<keyword evidence="8" id="KW-1133">Transmembrane helix</keyword>
<keyword evidence="10 13" id="KW-0408">Iron</keyword>
<dbReference type="Pfam" id="PF00067">
    <property type="entry name" value="p450"/>
    <property type="match status" value="1"/>
</dbReference>
<comment type="pathway">
    <text evidence="3">Secondary metabolite biosynthesis.</text>
</comment>
<reference evidence="16" key="1">
    <citation type="journal article" date="2018" name="Genome Biol. Evol.">
        <title>Genomics and development of Lentinus tigrinus, a white-rot wood-decaying mushroom with dimorphic fruiting bodies.</title>
        <authorList>
            <person name="Wu B."/>
            <person name="Xu Z."/>
            <person name="Knudson A."/>
            <person name="Carlson A."/>
            <person name="Chen N."/>
            <person name="Kovaka S."/>
            <person name="LaButti K."/>
            <person name="Lipzen A."/>
            <person name="Pennachio C."/>
            <person name="Riley R."/>
            <person name="Schakwitz W."/>
            <person name="Umezawa K."/>
            <person name="Ohm R.A."/>
            <person name="Grigoriev I.V."/>
            <person name="Nagy L.G."/>
            <person name="Gibbons J."/>
            <person name="Hibbett D."/>
        </authorList>
    </citation>
    <scope>NUCLEOTIDE SEQUENCE [LARGE SCALE GENOMIC DNA]</scope>
    <source>
        <strain evidence="16">ALCF2SS1-6</strain>
    </source>
</reference>
<comment type="similarity">
    <text evidence="4 14">Belongs to the cytochrome P450 family.</text>
</comment>
<evidence type="ECO:0000256" key="9">
    <source>
        <dbReference type="ARBA" id="ARBA00023002"/>
    </source>
</evidence>
<keyword evidence="12" id="KW-0472">Membrane</keyword>
<feature type="signal peptide" evidence="15">
    <location>
        <begin position="1"/>
        <end position="25"/>
    </location>
</feature>
<evidence type="ECO:0000256" key="3">
    <source>
        <dbReference type="ARBA" id="ARBA00005179"/>
    </source>
</evidence>
<evidence type="ECO:0000256" key="4">
    <source>
        <dbReference type="ARBA" id="ARBA00010617"/>
    </source>
</evidence>
<dbReference type="InterPro" id="IPR002401">
    <property type="entry name" value="Cyt_P450_E_grp-I"/>
</dbReference>
<name>A0A5C2SGC7_9APHY</name>
<keyword evidence="17" id="KW-1185">Reference proteome</keyword>
<comment type="cofactor">
    <cofactor evidence="1 13">
        <name>heme</name>
        <dbReference type="ChEBI" id="CHEBI:30413"/>
    </cofactor>
</comment>